<evidence type="ECO:0000313" key="1">
    <source>
        <dbReference type="EMBL" id="CAD8174544.1"/>
    </source>
</evidence>
<organism evidence="1 2">
    <name type="scientific">Paramecium octaurelia</name>
    <dbReference type="NCBI Taxonomy" id="43137"/>
    <lineage>
        <taxon>Eukaryota</taxon>
        <taxon>Sar</taxon>
        <taxon>Alveolata</taxon>
        <taxon>Ciliophora</taxon>
        <taxon>Intramacronucleata</taxon>
        <taxon>Oligohymenophorea</taxon>
        <taxon>Peniculida</taxon>
        <taxon>Parameciidae</taxon>
        <taxon>Paramecium</taxon>
    </lineage>
</organism>
<dbReference type="EMBL" id="CAJJDP010000063">
    <property type="protein sequence ID" value="CAD8174544.1"/>
    <property type="molecule type" value="Genomic_DNA"/>
</dbReference>
<proteinExistence type="predicted"/>
<keyword evidence="2" id="KW-1185">Reference proteome</keyword>
<gene>
    <name evidence="1" type="ORF">POCTA_138.1.T0640036</name>
</gene>
<comment type="caution">
    <text evidence="1">The sequence shown here is derived from an EMBL/GenBank/DDBJ whole genome shotgun (WGS) entry which is preliminary data.</text>
</comment>
<name>A0A8S1VC97_PAROT</name>
<evidence type="ECO:0000313" key="2">
    <source>
        <dbReference type="Proteomes" id="UP000683925"/>
    </source>
</evidence>
<dbReference type="AlphaFoldDB" id="A0A8S1VC97"/>
<reference evidence="1" key="1">
    <citation type="submission" date="2021-01" db="EMBL/GenBank/DDBJ databases">
        <authorList>
            <consortium name="Genoscope - CEA"/>
            <person name="William W."/>
        </authorList>
    </citation>
    <scope>NUCLEOTIDE SEQUENCE</scope>
</reference>
<sequence length="64" mass="8121">MKNCTAFHEFDCARQYYRYQKKRYMNNINIYMENRQIHYLQSKRTINYSHRQNLNHFKVIKKSI</sequence>
<dbReference type="Proteomes" id="UP000683925">
    <property type="component" value="Unassembled WGS sequence"/>
</dbReference>
<protein>
    <submittedName>
        <fullName evidence="1">Uncharacterized protein</fullName>
    </submittedName>
</protein>
<accession>A0A8S1VC97</accession>